<feature type="compositionally biased region" description="Acidic residues" evidence="7">
    <location>
        <begin position="258"/>
        <end position="272"/>
    </location>
</feature>
<reference evidence="9" key="2">
    <citation type="journal article" date="2023" name="Microbiol Resour">
        <title>Decontamination and Annotation of the Draft Genome Sequence of the Oomycete Lagenidium giganteum ARSEF 373.</title>
        <authorList>
            <person name="Morgan W.R."/>
            <person name="Tartar A."/>
        </authorList>
    </citation>
    <scope>NUCLEOTIDE SEQUENCE</scope>
    <source>
        <strain evidence="9">ARSEF 373</strain>
    </source>
</reference>
<dbReference type="InterPro" id="IPR020097">
    <property type="entry name" value="PsdUridine_synth_TruA_a/b_dom"/>
</dbReference>
<keyword evidence="10" id="KW-1185">Reference proteome</keyword>
<evidence type="ECO:0000259" key="8">
    <source>
        <dbReference type="Pfam" id="PF01416"/>
    </source>
</evidence>
<evidence type="ECO:0000256" key="5">
    <source>
        <dbReference type="PIRSR" id="PIRSR641708-1"/>
    </source>
</evidence>
<accession>A0AAV2YWY8</accession>
<feature type="region of interest" description="Disordered" evidence="7">
    <location>
        <begin position="252"/>
        <end position="272"/>
    </location>
</feature>
<comment type="caution">
    <text evidence="9">The sequence shown here is derived from an EMBL/GenBank/DDBJ whole genome shotgun (WGS) entry which is preliminary data.</text>
</comment>
<dbReference type="GO" id="GO:1990481">
    <property type="term" value="P:mRNA pseudouridine synthesis"/>
    <property type="evidence" value="ECO:0007669"/>
    <property type="project" value="TreeGrafter"/>
</dbReference>
<feature type="domain" description="Pseudouridine synthase I TruA alpha/beta" evidence="8">
    <location>
        <begin position="300"/>
        <end position="384"/>
    </location>
</feature>
<dbReference type="Pfam" id="PF01416">
    <property type="entry name" value="PseudoU_synth_1"/>
    <property type="match status" value="1"/>
</dbReference>
<dbReference type="Proteomes" id="UP001146120">
    <property type="component" value="Unassembled WGS sequence"/>
</dbReference>
<dbReference type="SUPFAM" id="SSF55120">
    <property type="entry name" value="Pseudouridine synthase"/>
    <property type="match status" value="1"/>
</dbReference>
<dbReference type="InterPro" id="IPR020103">
    <property type="entry name" value="PsdUridine_synth_cat_dom_sf"/>
</dbReference>
<dbReference type="PANTHER" id="PTHR11142">
    <property type="entry name" value="PSEUDOURIDYLATE SYNTHASE"/>
    <property type="match status" value="1"/>
</dbReference>
<evidence type="ECO:0000256" key="7">
    <source>
        <dbReference type="SAM" id="MobiDB-lite"/>
    </source>
</evidence>
<dbReference type="InterPro" id="IPR020095">
    <property type="entry name" value="PsdUridine_synth_TruA_C"/>
</dbReference>
<proteinExistence type="inferred from homology"/>
<evidence type="ECO:0000256" key="3">
    <source>
        <dbReference type="ARBA" id="ARBA00023235"/>
    </source>
</evidence>
<dbReference type="InterPro" id="IPR020094">
    <property type="entry name" value="TruA/RsuA/RluB/E/F_N"/>
</dbReference>
<evidence type="ECO:0000313" key="10">
    <source>
        <dbReference type="Proteomes" id="UP001146120"/>
    </source>
</evidence>
<keyword evidence="3" id="KW-0413">Isomerase</keyword>
<evidence type="ECO:0000256" key="2">
    <source>
        <dbReference type="ARBA" id="ARBA00022694"/>
    </source>
</evidence>
<dbReference type="GO" id="GO:0003723">
    <property type="term" value="F:RNA binding"/>
    <property type="evidence" value="ECO:0007669"/>
    <property type="project" value="InterPro"/>
</dbReference>
<reference evidence="9" key="1">
    <citation type="submission" date="2022-11" db="EMBL/GenBank/DDBJ databases">
        <authorList>
            <person name="Morgan W.R."/>
            <person name="Tartar A."/>
        </authorList>
    </citation>
    <scope>NUCLEOTIDE SEQUENCE</scope>
    <source>
        <strain evidence="9">ARSEF 373</strain>
    </source>
</reference>
<sequence>MLTSTIFRSLRGHGAASWTGLHRVPTTLLRQRTLNALYPLDWARCLSTDGGKEKKLSKRKVAMVAGYLGTGYHGVQLNKNVETIENELRRAILEVGAMRESNFVDLAKIDWSRSSRTDKGVHAACLVFAGKLLIDENRVNGRTGRVRGLTDALNAALPPTIRIFSSTRVNKRFSARKACVLREYEYFMPLSFFKDSTFTQRSPGPFVEEQVLDKFFTALRKYEGIHDFHNFTKSRSHFYKLHARLQHQRARNAAQGSWDEDRDEAENDEDAEDIDLDDEYAPENFSQFEGPDAKSRKVLLRHRRTIYSCSGSLLEDFCGEPYVRVHIVGQAFLLHQIRYMVGGALAVATGGISTDTFDAALKTNRIIRVPIAPAEGLVLLSSSFGGKLHTVSLFEDFNTQLAQERKDLSHRVLLTPREEDEMVRFRETTIYPEVARAWNGETNLERWQAYLERSYESNDSLDHADIRSALEEVQQEQTAKKERQQAMVQQNRIEHVHQNAQRSLMPKQFTTKFCVRYSIAPGIFTSDLRRGLARHLREGRMPLNADEEQLFAYIDKVGVQKLAAEGRQLRLSIRK</sequence>
<dbReference type="PANTHER" id="PTHR11142:SF4">
    <property type="entry name" value="PSEUDOURIDYLATE SYNTHASE 1 HOMOLOG"/>
    <property type="match status" value="1"/>
</dbReference>
<evidence type="ECO:0000256" key="1">
    <source>
        <dbReference type="ARBA" id="ARBA00009375"/>
    </source>
</evidence>
<protein>
    <recommendedName>
        <fullName evidence="8">Pseudouridine synthase I TruA alpha/beta domain-containing protein</fullName>
    </recommendedName>
</protein>
<dbReference type="Gene3D" id="3.30.70.660">
    <property type="entry name" value="Pseudouridine synthase I, catalytic domain, C-terminal subdomain"/>
    <property type="match status" value="1"/>
</dbReference>
<evidence type="ECO:0000256" key="4">
    <source>
        <dbReference type="ARBA" id="ARBA00036943"/>
    </source>
</evidence>
<feature type="binding site" evidence="6">
    <location>
        <position position="184"/>
    </location>
    <ligand>
        <name>substrate</name>
    </ligand>
</feature>
<dbReference type="CDD" id="cd02568">
    <property type="entry name" value="PseudoU_synth_PUS1_PUS2"/>
    <property type="match status" value="1"/>
</dbReference>
<dbReference type="GO" id="GO:0031119">
    <property type="term" value="P:tRNA pseudouridine synthesis"/>
    <property type="evidence" value="ECO:0007669"/>
    <property type="project" value="InterPro"/>
</dbReference>
<comment type="catalytic activity">
    <reaction evidence="4">
        <text>a uridine in tRNA = a pseudouridine in tRNA</text>
        <dbReference type="Rhea" id="RHEA:54572"/>
        <dbReference type="Rhea" id="RHEA-COMP:13339"/>
        <dbReference type="Rhea" id="RHEA-COMP:13934"/>
        <dbReference type="ChEBI" id="CHEBI:65314"/>
        <dbReference type="ChEBI" id="CHEBI:65315"/>
    </reaction>
</comment>
<evidence type="ECO:0000256" key="6">
    <source>
        <dbReference type="PIRSR" id="PIRSR641708-2"/>
    </source>
</evidence>
<dbReference type="GO" id="GO:0009982">
    <property type="term" value="F:pseudouridine synthase activity"/>
    <property type="evidence" value="ECO:0007669"/>
    <property type="project" value="InterPro"/>
</dbReference>
<evidence type="ECO:0000313" key="9">
    <source>
        <dbReference type="EMBL" id="DAZ97821.1"/>
    </source>
</evidence>
<dbReference type="FunFam" id="3.30.70.580:FF:000002">
    <property type="entry name" value="tRNA pseudouridine synthase"/>
    <property type="match status" value="1"/>
</dbReference>
<feature type="active site" description="Nucleophile" evidence="5">
    <location>
        <position position="118"/>
    </location>
</feature>
<keyword evidence="2" id="KW-0819">tRNA processing</keyword>
<gene>
    <name evidence="9" type="ORF">N0F65_002491</name>
</gene>
<dbReference type="InterPro" id="IPR001406">
    <property type="entry name" value="PsdUridine_synth_TruA"/>
</dbReference>
<name>A0AAV2YWY8_9STRA</name>
<dbReference type="InterPro" id="IPR041708">
    <property type="entry name" value="PUS1/PUS2-like"/>
</dbReference>
<dbReference type="AlphaFoldDB" id="A0AAV2YWY8"/>
<dbReference type="EMBL" id="DAKRPA010000124">
    <property type="protein sequence ID" value="DAZ97821.1"/>
    <property type="molecule type" value="Genomic_DNA"/>
</dbReference>
<organism evidence="9 10">
    <name type="scientific">Lagenidium giganteum</name>
    <dbReference type="NCBI Taxonomy" id="4803"/>
    <lineage>
        <taxon>Eukaryota</taxon>
        <taxon>Sar</taxon>
        <taxon>Stramenopiles</taxon>
        <taxon>Oomycota</taxon>
        <taxon>Peronosporomycetes</taxon>
        <taxon>Pythiales</taxon>
        <taxon>Pythiaceae</taxon>
    </lineage>
</organism>
<comment type="similarity">
    <text evidence="1">Belongs to the tRNA pseudouridine synthase TruA family.</text>
</comment>
<dbReference type="GO" id="GO:0005634">
    <property type="term" value="C:nucleus"/>
    <property type="evidence" value="ECO:0007669"/>
    <property type="project" value="TreeGrafter"/>
</dbReference>
<dbReference type="Gene3D" id="3.30.70.580">
    <property type="entry name" value="Pseudouridine synthase I, catalytic domain, N-terminal subdomain"/>
    <property type="match status" value="1"/>
</dbReference>